<comment type="caution">
    <text evidence="1">The sequence shown here is derived from an EMBL/GenBank/DDBJ whole genome shotgun (WGS) entry which is preliminary data.</text>
</comment>
<evidence type="ECO:0000313" key="1">
    <source>
        <dbReference type="EMBL" id="KAG5281066.1"/>
    </source>
</evidence>
<dbReference type="EMBL" id="JADWDJ010000005">
    <property type="protein sequence ID" value="KAG5281066.1"/>
    <property type="molecule type" value="Genomic_DNA"/>
</dbReference>
<organism evidence="1 2">
    <name type="scientific">Alosa alosa</name>
    <name type="common">allis shad</name>
    <dbReference type="NCBI Taxonomy" id="278164"/>
    <lineage>
        <taxon>Eukaryota</taxon>
        <taxon>Metazoa</taxon>
        <taxon>Chordata</taxon>
        <taxon>Craniata</taxon>
        <taxon>Vertebrata</taxon>
        <taxon>Euteleostomi</taxon>
        <taxon>Actinopterygii</taxon>
        <taxon>Neopterygii</taxon>
        <taxon>Teleostei</taxon>
        <taxon>Clupei</taxon>
        <taxon>Clupeiformes</taxon>
        <taxon>Clupeoidei</taxon>
        <taxon>Clupeidae</taxon>
        <taxon>Alosa</taxon>
    </lineage>
</organism>
<gene>
    <name evidence="1" type="ORF">AALO_G00067050</name>
</gene>
<name>A0AAV6H6S1_9TELE</name>
<dbReference type="AlphaFoldDB" id="A0AAV6H6S1"/>
<accession>A0AAV6H6S1</accession>
<dbReference type="Proteomes" id="UP000823561">
    <property type="component" value="Chromosome 5"/>
</dbReference>
<reference evidence="1" key="1">
    <citation type="submission" date="2020-10" db="EMBL/GenBank/DDBJ databases">
        <title>Chromosome-scale genome assembly of the Allis shad, Alosa alosa.</title>
        <authorList>
            <person name="Margot Z."/>
            <person name="Christophe K."/>
            <person name="Cabau C."/>
            <person name="Louis A."/>
            <person name="Berthelot C."/>
            <person name="Parey E."/>
            <person name="Roest Crollius H."/>
            <person name="Montfort J."/>
            <person name="Robinson-Rechavi M."/>
            <person name="Bucao C."/>
            <person name="Bouchez O."/>
            <person name="Gislard M."/>
            <person name="Lluch J."/>
            <person name="Milhes M."/>
            <person name="Lampietro C."/>
            <person name="Lopez Roques C."/>
            <person name="Donnadieu C."/>
            <person name="Braasch I."/>
            <person name="Desvignes T."/>
            <person name="Postlethwait J."/>
            <person name="Bobe J."/>
            <person name="Guiguen Y."/>
        </authorList>
    </citation>
    <scope>NUCLEOTIDE SEQUENCE</scope>
    <source>
        <strain evidence="1">M-15738</strain>
        <tissue evidence="1">Blood</tissue>
    </source>
</reference>
<evidence type="ECO:0000313" key="2">
    <source>
        <dbReference type="Proteomes" id="UP000823561"/>
    </source>
</evidence>
<protein>
    <submittedName>
        <fullName evidence="1">Uncharacterized protein</fullName>
    </submittedName>
</protein>
<proteinExistence type="predicted"/>
<sequence length="80" mass="9179">MSSPHAIYLLLQSGQYPLHRLFGYVIPKSYHFPPENAIRGPWLYRNCFGSHDYLRACYCCGVPMWLVVPSPHCAAAPWLL</sequence>
<keyword evidence="2" id="KW-1185">Reference proteome</keyword>